<dbReference type="GO" id="GO:0046983">
    <property type="term" value="F:protein dimerization activity"/>
    <property type="evidence" value="ECO:0007669"/>
    <property type="project" value="InterPro"/>
</dbReference>
<gene>
    <name evidence="2" type="ORF">PCASD_26382</name>
</gene>
<accession>A0A2N5TNQ5</accession>
<dbReference type="SUPFAM" id="SSF53098">
    <property type="entry name" value="Ribonuclease H-like"/>
    <property type="match status" value="1"/>
</dbReference>
<comment type="caution">
    <text evidence="2">The sequence shown here is derived from an EMBL/GenBank/DDBJ whole genome shotgun (WGS) entry which is preliminary data.</text>
</comment>
<sequence>MALKSKPKTSMLAGLENATAARGENSLMEAFDSWSAGGFVLEGNQPVNPLKWCLQQKSSGNTHGGLLYMALDVLGCPATSVDVERAFSFGWDYVTSKRHRLKPTSISSGMTVAFYSKNNKIKQGTLAKWKQEREASRNQESSLY</sequence>
<dbReference type="InterPro" id="IPR008906">
    <property type="entry name" value="HATC_C_dom"/>
</dbReference>
<name>A0A2N5TNQ5_9BASI</name>
<evidence type="ECO:0000313" key="3">
    <source>
        <dbReference type="Proteomes" id="UP000235392"/>
    </source>
</evidence>
<protein>
    <recommendedName>
        <fullName evidence="1">HAT C-terminal dimerisation domain-containing protein</fullName>
    </recommendedName>
</protein>
<organism evidence="2 3">
    <name type="scientific">Puccinia coronata f. sp. avenae</name>
    <dbReference type="NCBI Taxonomy" id="200324"/>
    <lineage>
        <taxon>Eukaryota</taxon>
        <taxon>Fungi</taxon>
        <taxon>Dikarya</taxon>
        <taxon>Basidiomycota</taxon>
        <taxon>Pucciniomycotina</taxon>
        <taxon>Pucciniomycetes</taxon>
        <taxon>Pucciniales</taxon>
        <taxon>Pucciniaceae</taxon>
        <taxon>Puccinia</taxon>
    </lineage>
</organism>
<feature type="domain" description="HAT C-terminal dimerisation" evidence="1">
    <location>
        <begin position="40"/>
        <end position="108"/>
    </location>
</feature>
<evidence type="ECO:0000313" key="2">
    <source>
        <dbReference type="EMBL" id="PLW27127.1"/>
    </source>
</evidence>
<dbReference type="EMBL" id="PGCI01000424">
    <property type="protein sequence ID" value="PLW27127.1"/>
    <property type="molecule type" value="Genomic_DNA"/>
</dbReference>
<dbReference type="AlphaFoldDB" id="A0A2N5TNQ5"/>
<reference evidence="2 3" key="1">
    <citation type="submission" date="2017-11" db="EMBL/GenBank/DDBJ databases">
        <title>De novo assembly and phasing of dikaryotic genomes from two isolates of Puccinia coronata f. sp. avenae, the causal agent of oat crown rust.</title>
        <authorList>
            <person name="Miller M.E."/>
            <person name="Zhang Y."/>
            <person name="Omidvar V."/>
            <person name="Sperschneider J."/>
            <person name="Schwessinger B."/>
            <person name="Raley C."/>
            <person name="Palmer J.M."/>
            <person name="Garnica D."/>
            <person name="Upadhyaya N."/>
            <person name="Rathjen J."/>
            <person name="Taylor J.M."/>
            <person name="Park R.F."/>
            <person name="Dodds P.N."/>
            <person name="Hirsch C.D."/>
            <person name="Kianian S.F."/>
            <person name="Figueroa M."/>
        </authorList>
    </citation>
    <scope>NUCLEOTIDE SEQUENCE [LARGE SCALE GENOMIC DNA]</scope>
    <source>
        <strain evidence="2">12SD80</strain>
    </source>
</reference>
<evidence type="ECO:0000259" key="1">
    <source>
        <dbReference type="Pfam" id="PF05699"/>
    </source>
</evidence>
<proteinExistence type="predicted"/>
<dbReference type="InterPro" id="IPR012337">
    <property type="entry name" value="RNaseH-like_sf"/>
</dbReference>
<dbReference type="Pfam" id="PF05699">
    <property type="entry name" value="Dimer_Tnp_hAT"/>
    <property type="match status" value="1"/>
</dbReference>
<dbReference type="Proteomes" id="UP000235392">
    <property type="component" value="Unassembled WGS sequence"/>
</dbReference>